<dbReference type="KEGG" id="yli:2908017"/>
<dbReference type="VEuPathDB" id="FungiDB:YALI1_F02299g"/>
<dbReference type="Proteomes" id="UP000256601">
    <property type="component" value="Unassembled WGS sequence"/>
</dbReference>
<keyword evidence="1" id="KW-0694">RNA-binding</keyword>
<dbReference type="PANTHER" id="PTHR48037:SF1">
    <property type="entry name" value="RRM DOMAIN-CONTAINING PROTEIN"/>
    <property type="match status" value="1"/>
</dbReference>
<organism evidence="3 5">
    <name type="scientific">Yarrowia lipolytica</name>
    <name type="common">Candida lipolytica</name>
    <dbReference type="NCBI Taxonomy" id="4952"/>
    <lineage>
        <taxon>Eukaryota</taxon>
        <taxon>Fungi</taxon>
        <taxon>Dikarya</taxon>
        <taxon>Ascomycota</taxon>
        <taxon>Saccharomycotina</taxon>
        <taxon>Dipodascomycetes</taxon>
        <taxon>Dipodascales</taxon>
        <taxon>Dipodascales incertae sedis</taxon>
        <taxon>Yarrowia</taxon>
    </lineage>
</organism>
<evidence type="ECO:0000313" key="5">
    <source>
        <dbReference type="Proteomes" id="UP000182444"/>
    </source>
</evidence>
<dbReference type="Pfam" id="PF00076">
    <property type="entry name" value="RRM_1"/>
    <property type="match status" value="1"/>
</dbReference>
<feature type="domain" description="RRM" evidence="2">
    <location>
        <begin position="4"/>
        <end position="79"/>
    </location>
</feature>
<proteinExistence type="predicted"/>
<dbReference type="Proteomes" id="UP000182444">
    <property type="component" value="Chromosome 1F"/>
</dbReference>
<dbReference type="InterPro" id="IPR000504">
    <property type="entry name" value="RRM_dom"/>
</dbReference>
<dbReference type="InterPro" id="IPR012677">
    <property type="entry name" value="Nucleotide-bd_a/b_plait_sf"/>
</dbReference>
<dbReference type="VEuPathDB" id="FungiDB:YALI0_F01474g"/>
<dbReference type="EMBL" id="KZ859112">
    <property type="protein sequence ID" value="RDW23120.1"/>
    <property type="molecule type" value="Genomic_DNA"/>
</dbReference>
<dbReference type="InterPro" id="IPR035979">
    <property type="entry name" value="RBD_domain_sf"/>
</dbReference>
<dbReference type="EMBL" id="CP017558">
    <property type="protein sequence ID" value="AOW06489.1"/>
    <property type="molecule type" value="Genomic_DNA"/>
</dbReference>
<accession>A0A1D8NLH8</accession>
<dbReference type="PANTHER" id="PTHR48037">
    <property type="entry name" value="ATPASE E1"/>
    <property type="match status" value="1"/>
</dbReference>
<protein>
    <recommendedName>
        <fullName evidence="2">RRM domain-containing protein</fullName>
    </recommendedName>
</protein>
<sequence>MELARVEVENIEAQVPKDTVHSLFLSFGPIVEVNLHKRPSGIQHGSVQFEEAEDAAAAVDNMGGYDLFGKPLRVRLAKGDTEQFDNNKPCEYGSWIDYEMVVVVVEPLETRVVAPPKLSTLLVGSKWCHTANMRWNHVGVFNCVSKACQQRVFDAVATHSIEPPPTVHGCCTSCKASHAALHYHTTYDHI</sequence>
<dbReference type="SMART" id="SM00360">
    <property type="entry name" value="RRM"/>
    <property type="match status" value="1"/>
</dbReference>
<reference evidence="4 6" key="2">
    <citation type="submission" date="2018-07" db="EMBL/GenBank/DDBJ databases">
        <title>Draft Genome Assemblies for Five Robust Yarrowia lipolytica Strains Exhibiting High Lipid Production and Pentose Sugar Utilization and Sugar Alcohol Secretion from Undetoxified Lignocellulosic Biomass Hydrolysates.</title>
        <authorList>
            <consortium name="DOE Joint Genome Institute"/>
            <person name="Walker C."/>
            <person name="Ryu S."/>
            <person name="Na H."/>
            <person name="Zane M."/>
            <person name="LaButti K."/>
            <person name="Lipzen A."/>
            <person name="Haridas S."/>
            <person name="Barry K."/>
            <person name="Grigoriev I.V."/>
            <person name="Quarterman J."/>
            <person name="Slininger P."/>
            <person name="Dien B."/>
            <person name="Trinh C.T."/>
        </authorList>
    </citation>
    <scope>NUCLEOTIDE SEQUENCE [LARGE SCALE GENOMIC DNA]</scope>
    <source>
        <strain evidence="4 6">YB392</strain>
    </source>
</reference>
<dbReference type="Gene3D" id="3.30.70.330">
    <property type="match status" value="1"/>
</dbReference>
<evidence type="ECO:0000259" key="2">
    <source>
        <dbReference type="PROSITE" id="PS50102"/>
    </source>
</evidence>
<evidence type="ECO:0000313" key="6">
    <source>
        <dbReference type="Proteomes" id="UP000256601"/>
    </source>
</evidence>
<name>A0A1D8NLH8_YARLL</name>
<evidence type="ECO:0000313" key="4">
    <source>
        <dbReference type="EMBL" id="RDW23120.1"/>
    </source>
</evidence>
<dbReference type="SUPFAM" id="SSF54928">
    <property type="entry name" value="RNA-binding domain, RBD"/>
    <property type="match status" value="1"/>
</dbReference>
<evidence type="ECO:0000313" key="3">
    <source>
        <dbReference type="EMBL" id="AOW06489.1"/>
    </source>
</evidence>
<reference evidence="3 5" key="1">
    <citation type="journal article" date="2016" name="PLoS ONE">
        <title>Sequence Assembly of Yarrowia lipolytica Strain W29/CLIB89 Shows Transposable Element Diversity.</title>
        <authorList>
            <person name="Magnan C."/>
            <person name="Yu J."/>
            <person name="Chang I."/>
            <person name="Jahn E."/>
            <person name="Kanomata Y."/>
            <person name="Wu J."/>
            <person name="Zeller M."/>
            <person name="Oakes M."/>
            <person name="Baldi P."/>
            <person name="Sandmeyer S."/>
        </authorList>
    </citation>
    <scope>NUCLEOTIDE SEQUENCE [LARGE SCALE GENOMIC DNA]</scope>
    <source>
        <strain evidence="3">CLIB89</strain>
        <strain evidence="5">CLIB89(W29)</strain>
    </source>
</reference>
<dbReference type="GeneID" id="2908017"/>
<evidence type="ECO:0000256" key="1">
    <source>
        <dbReference type="PROSITE-ProRule" id="PRU00176"/>
    </source>
</evidence>
<dbReference type="AlphaFoldDB" id="A0A1D8NLH8"/>
<dbReference type="GO" id="GO:0003723">
    <property type="term" value="F:RNA binding"/>
    <property type="evidence" value="ECO:0007669"/>
    <property type="project" value="UniProtKB-UniRule"/>
</dbReference>
<dbReference type="PROSITE" id="PS50102">
    <property type="entry name" value="RRM"/>
    <property type="match status" value="1"/>
</dbReference>
<gene>
    <name evidence="4" type="ORF">B0I71DRAFT_16368</name>
    <name evidence="3" type="ORF">YALI1_F02299g</name>
</gene>